<dbReference type="InterPro" id="IPR001810">
    <property type="entry name" value="F-box_dom"/>
</dbReference>
<evidence type="ECO:0000313" key="2">
    <source>
        <dbReference type="EMBL" id="KAF5758163.1"/>
    </source>
</evidence>
<gene>
    <name evidence="2" type="ORF">HanXRQr2_Chr16g0726171</name>
</gene>
<dbReference type="SUPFAM" id="SSF117281">
    <property type="entry name" value="Kelch motif"/>
    <property type="match status" value="1"/>
</dbReference>
<dbReference type="InterPro" id="IPR015915">
    <property type="entry name" value="Kelch-typ_b-propeller"/>
</dbReference>
<accession>A0A9K3DP66</accession>
<name>A0A9K3DP66_HELAN</name>
<dbReference type="SUPFAM" id="SSF81383">
    <property type="entry name" value="F-box domain"/>
    <property type="match status" value="1"/>
</dbReference>
<feature type="domain" description="F-box" evidence="1">
    <location>
        <begin position="31"/>
        <end position="66"/>
    </location>
</feature>
<evidence type="ECO:0000259" key="1">
    <source>
        <dbReference type="PROSITE" id="PS50181"/>
    </source>
</evidence>
<dbReference type="Gramene" id="mRNA:HanXRQr2_Chr16g0726171">
    <property type="protein sequence ID" value="CDS:HanXRQr2_Chr16g0726171.1"/>
    <property type="gene ID" value="HanXRQr2_Chr16g0726171"/>
</dbReference>
<evidence type="ECO:0000313" key="3">
    <source>
        <dbReference type="Proteomes" id="UP000215914"/>
    </source>
</evidence>
<dbReference type="AlphaFoldDB" id="A0A9K3DP66"/>
<dbReference type="Gene3D" id="1.20.1280.50">
    <property type="match status" value="1"/>
</dbReference>
<dbReference type="PROSITE" id="PS50181">
    <property type="entry name" value="FBOX"/>
    <property type="match status" value="1"/>
</dbReference>
<keyword evidence="3" id="KW-1185">Reference proteome</keyword>
<dbReference type="InterPro" id="IPR050796">
    <property type="entry name" value="SCF_F-box_component"/>
</dbReference>
<dbReference type="GO" id="GO:0004842">
    <property type="term" value="F:ubiquitin-protein transferase activity"/>
    <property type="evidence" value="ECO:0000318"/>
    <property type="project" value="GO_Central"/>
</dbReference>
<organism evidence="2 3">
    <name type="scientific">Helianthus annuus</name>
    <name type="common">Common sunflower</name>
    <dbReference type="NCBI Taxonomy" id="4232"/>
    <lineage>
        <taxon>Eukaryota</taxon>
        <taxon>Viridiplantae</taxon>
        <taxon>Streptophyta</taxon>
        <taxon>Embryophyta</taxon>
        <taxon>Tracheophyta</taxon>
        <taxon>Spermatophyta</taxon>
        <taxon>Magnoliopsida</taxon>
        <taxon>eudicotyledons</taxon>
        <taxon>Gunneridae</taxon>
        <taxon>Pentapetalae</taxon>
        <taxon>asterids</taxon>
        <taxon>campanulids</taxon>
        <taxon>Asterales</taxon>
        <taxon>Asteraceae</taxon>
        <taxon>Asteroideae</taxon>
        <taxon>Heliantheae alliance</taxon>
        <taxon>Heliantheae</taxon>
        <taxon>Helianthus</taxon>
    </lineage>
</organism>
<dbReference type="Pfam" id="PF08268">
    <property type="entry name" value="FBA_3"/>
    <property type="match status" value="1"/>
</dbReference>
<dbReference type="InterPro" id="IPR013187">
    <property type="entry name" value="F-box-assoc_dom_typ3"/>
</dbReference>
<protein>
    <submittedName>
        <fullName evidence="2">F-box domain, kelch-type beta propeller, F-box-like domain superfamily</fullName>
    </submittedName>
</protein>
<dbReference type="GO" id="GO:0031146">
    <property type="term" value="P:SCF-dependent proteasomal ubiquitin-dependent protein catabolic process"/>
    <property type="evidence" value="ECO:0000318"/>
    <property type="project" value="GO_Central"/>
</dbReference>
<dbReference type="PANTHER" id="PTHR31672:SF2">
    <property type="entry name" value="F-BOX DOMAIN-CONTAINING PROTEIN"/>
    <property type="match status" value="1"/>
</dbReference>
<dbReference type="Proteomes" id="UP000215914">
    <property type="component" value="Unassembled WGS sequence"/>
</dbReference>
<dbReference type="PANTHER" id="PTHR31672">
    <property type="entry name" value="BNACNNG10540D PROTEIN"/>
    <property type="match status" value="1"/>
</dbReference>
<dbReference type="Pfam" id="PF12937">
    <property type="entry name" value="F-box-like"/>
    <property type="match status" value="1"/>
</dbReference>
<reference evidence="2" key="2">
    <citation type="submission" date="2020-06" db="EMBL/GenBank/DDBJ databases">
        <title>Helianthus annuus Genome sequencing and assembly Release 2.</title>
        <authorList>
            <person name="Gouzy J."/>
            <person name="Langlade N."/>
            <person name="Munos S."/>
        </authorList>
    </citation>
    <scope>NUCLEOTIDE SEQUENCE</scope>
    <source>
        <tissue evidence="2">Leaves</tissue>
    </source>
</reference>
<dbReference type="EMBL" id="MNCJ02000331">
    <property type="protein sequence ID" value="KAF5758163.1"/>
    <property type="molecule type" value="Genomic_DNA"/>
</dbReference>
<sequence>MIINNHTIQLLLCVFKYGNISILLHPFIPHSMMWNNLPSDLLANIFSYLPPPSLARAMAACRHWHDCGRTSAAGYKICGHQYPPWFIALPTRNNNLCFVHNSIENTWHLLNLDHVPSLTRPVSTIAGHGLILFKSVGGVPIRLTVCNPFTGWFHPLPLLRKPRTNPAVGVIEGGPDRFQLYVAGGMSEAASSGAASYEPTLETFDSKSNKWTVIGSMPVEFAVRLTVWTPNESVYSNGVLYWMTSARAYSIMGFEIGSNKWAELSVPMGDTLEFATLITRVGKLAVIGGVHGGYVVVWERGDDGEWVMIEKIACELGNRFMSSKCVGIEGCVCLYKEIGSGMMVWRSDEDSEDKWVWNSIEGCNRVSGKRIENCPIKGLFLHPNLTFSIGLKATTEIENKD</sequence>
<dbReference type="InterPro" id="IPR036047">
    <property type="entry name" value="F-box-like_dom_sf"/>
</dbReference>
<proteinExistence type="predicted"/>
<comment type="caution">
    <text evidence="2">The sequence shown here is derived from an EMBL/GenBank/DDBJ whole genome shotgun (WGS) entry which is preliminary data.</text>
</comment>
<dbReference type="Gene3D" id="2.120.10.80">
    <property type="entry name" value="Kelch-type beta propeller"/>
    <property type="match status" value="1"/>
</dbReference>
<dbReference type="SMART" id="SM00256">
    <property type="entry name" value="FBOX"/>
    <property type="match status" value="1"/>
</dbReference>
<reference evidence="2" key="1">
    <citation type="journal article" date="2017" name="Nature">
        <title>The sunflower genome provides insights into oil metabolism, flowering and Asterid evolution.</title>
        <authorList>
            <person name="Badouin H."/>
            <person name="Gouzy J."/>
            <person name="Grassa C.J."/>
            <person name="Murat F."/>
            <person name="Staton S.E."/>
            <person name="Cottret L."/>
            <person name="Lelandais-Briere C."/>
            <person name="Owens G.L."/>
            <person name="Carrere S."/>
            <person name="Mayjonade B."/>
            <person name="Legrand L."/>
            <person name="Gill N."/>
            <person name="Kane N.C."/>
            <person name="Bowers J.E."/>
            <person name="Hubner S."/>
            <person name="Bellec A."/>
            <person name="Berard A."/>
            <person name="Berges H."/>
            <person name="Blanchet N."/>
            <person name="Boniface M.C."/>
            <person name="Brunel D."/>
            <person name="Catrice O."/>
            <person name="Chaidir N."/>
            <person name="Claudel C."/>
            <person name="Donnadieu C."/>
            <person name="Faraut T."/>
            <person name="Fievet G."/>
            <person name="Helmstetter N."/>
            <person name="King M."/>
            <person name="Knapp S.J."/>
            <person name="Lai Z."/>
            <person name="Le Paslier M.C."/>
            <person name="Lippi Y."/>
            <person name="Lorenzon L."/>
            <person name="Mandel J.R."/>
            <person name="Marage G."/>
            <person name="Marchand G."/>
            <person name="Marquand E."/>
            <person name="Bret-Mestries E."/>
            <person name="Morien E."/>
            <person name="Nambeesan S."/>
            <person name="Nguyen T."/>
            <person name="Pegot-Espagnet P."/>
            <person name="Pouilly N."/>
            <person name="Raftis F."/>
            <person name="Sallet E."/>
            <person name="Schiex T."/>
            <person name="Thomas J."/>
            <person name="Vandecasteele C."/>
            <person name="Vares D."/>
            <person name="Vear F."/>
            <person name="Vautrin S."/>
            <person name="Crespi M."/>
            <person name="Mangin B."/>
            <person name="Burke J.M."/>
            <person name="Salse J."/>
            <person name="Munos S."/>
            <person name="Vincourt P."/>
            <person name="Rieseberg L.H."/>
            <person name="Langlade N.B."/>
        </authorList>
    </citation>
    <scope>NUCLEOTIDE SEQUENCE</scope>
    <source>
        <tissue evidence="2">Leaves</tissue>
    </source>
</reference>